<reference evidence="1 2" key="1">
    <citation type="submission" date="2016-03" db="EMBL/GenBank/DDBJ databases">
        <authorList>
            <person name="Sant'Anna F.H."/>
            <person name="Ambrosini A."/>
            <person name="Souza R."/>
            <person name="Bach E."/>
            <person name="Fernandes G."/>
            <person name="Balsanelli E."/>
            <person name="Baura V.A."/>
            <person name="Souza E.M."/>
            <person name="Passaglia L."/>
        </authorList>
    </citation>
    <scope>NUCLEOTIDE SEQUENCE [LARGE SCALE GENOMIC DNA]</scope>
    <source>
        <strain evidence="1 2">P26E</strain>
    </source>
</reference>
<accession>A0ABX3ESX7</accession>
<evidence type="ECO:0000313" key="1">
    <source>
        <dbReference type="EMBL" id="OKP91031.1"/>
    </source>
</evidence>
<dbReference type="EMBL" id="LVWI01000002">
    <property type="protein sequence ID" value="OKP91031.1"/>
    <property type="molecule type" value="Genomic_DNA"/>
</dbReference>
<keyword evidence="2" id="KW-1185">Reference proteome</keyword>
<name>A0ABX3ESX7_9BACL</name>
<proteinExistence type="predicted"/>
<gene>
    <name evidence="1" type="ORF">A3844_04075</name>
</gene>
<organism evidence="1 2">
    <name type="scientific">Paenibacillus helianthi</name>
    <dbReference type="NCBI Taxonomy" id="1349432"/>
    <lineage>
        <taxon>Bacteria</taxon>
        <taxon>Bacillati</taxon>
        <taxon>Bacillota</taxon>
        <taxon>Bacilli</taxon>
        <taxon>Bacillales</taxon>
        <taxon>Paenibacillaceae</taxon>
        <taxon>Paenibacillus</taxon>
    </lineage>
</organism>
<dbReference type="Proteomes" id="UP000186058">
    <property type="component" value="Unassembled WGS sequence"/>
</dbReference>
<sequence length="69" mass="8103">MVSINTPQFKKLENALNNINLRNKSDIIMDHDQLENGDHGIYEHMSLQASIAHQNHKFIPMVKYQNHYN</sequence>
<protein>
    <submittedName>
        <fullName evidence="1">Uncharacterized protein</fullName>
    </submittedName>
</protein>
<evidence type="ECO:0000313" key="2">
    <source>
        <dbReference type="Proteomes" id="UP000186058"/>
    </source>
</evidence>
<comment type="caution">
    <text evidence="1">The sequence shown here is derived from an EMBL/GenBank/DDBJ whole genome shotgun (WGS) entry which is preliminary data.</text>
</comment>